<keyword evidence="3" id="KW-0285">Flavoprotein</keyword>
<dbReference type="GO" id="GO:0071949">
    <property type="term" value="F:FAD binding"/>
    <property type="evidence" value="ECO:0007669"/>
    <property type="project" value="InterPro"/>
</dbReference>
<feature type="domain" description="FAD-binding PCMH-type" evidence="6">
    <location>
        <begin position="48"/>
        <end position="150"/>
    </location>
</feature>
<reference evidence="7 8" key="1">
    <citation type="submission" date="2019-03" db="EMBL/GenBank/DDBJ databases">
        <title>Genomic Encyclopedia of Type Strains, Phase III (KMG-III): the genomes of soil and plant-associated and newly described type strains.</title>
        <authorList>
            <person name="Whitman W."/>
        </authorList>
    </citation>
    <scope>NUCLEOTIDE SEQUENCE [LARGE SCALE GENOMIC DNA]</scope>
    <source>
        <strain evidence="7 8">LMG 29544</strain>
    </source>
</reference>
<dbReference type="PROSITE" id="PS51387">
    <property type="entry name" value="FAD_PCMH"/>
    <property type="match status" value="1"/>
</dbReference>
<dbReference type="InterPro" id="IPR016166">
    <property type="entry name" value="FAD-bd_PCMH"/>
</dbReference>
<comment type="similarity">
    <text evidence="2">Belongs to the oxygen-dependent FAD-linked oxidoreductase family.</text>
</comment>
<dbReference type="PROSITE" id="PS00862">
    <property type="entry name" value="OX2_COVAL_FAD"/>
    <property type="match status" value="1"/>
</dbReference>
<dbReference type="EMBL" id="SORE01000001">
    <property type="protein sequence ID" value="TDY54923.1"/>
    <property type="molecule type" value="Genomic_DNA"/>
</dbReference>
<dbReference type="InterPro" id="IPR036318">
    <property type="entry name" value="FAD-bd_PCMH-like_sf"/>
</dbReference>
<dbReference type="OrthoDB" id="9775082at2"/>
<dbReference type="PANTHER" id="PTHR42973:SF39">
    <property type="entry name" value="FAD-BINDING PCMH-TYPE DOMAIN-CONTAINING PROTEIN"/>
    <property type="match status" value="1"/>
</dbReference>
<evidence type="ECO:0000256" key="2">
    <source>
        <dbReference type="ARBA" id="ARBA00005466"/>
    </source>
</evidence>
<comment type="caution">
    <text evidence="7">The sequence shown here is derived from an EMBL/GenBank/DDBJ whole genome shotgun (WGS) entry which is preliminary data.</text>
</comment>
<evidence type="ECO:0000313" key="7">
    <source>
        <dbReference type="EMBL" id="TDY54923.1"/>
    </source>
</evidence>
<evidence type="ECO:0000259" key="6">
    <source>
        <dbReference type="PROSITE" id="PS51387"/>
    </source>
</evidence>
<sequence>MPGILKHADGSIVELRTFKRFINAFAREVLLPGDAGYDFARTLWNASIDKRPGLIARCASTADVTRVVTFARINNLSLAIMGGGHNVAGHALCDDGIVIDLSPMKQVTVDAPSRTVTVQAVNVVNVYTPIGNVKPHQPMFHAGLQTVRKY</sequence>
<name>A0A4R8M472_9BURK</name>
<dbReference type="Pfam" id="PF01565">
    <property type="entry name" value="FAD_binding_4"/>
    <property type="match status" value="1"/>
</dbReference>
<dbReference type="InterPro" id="IPR016167">
    <property type="entry name" value="FAD-bd_PCMH_sub1"/>
</dbReference>
<keyword evidence="8" id="KW-1185">Reference proteome</keyword>
<evidence type="ECO:0000256" key="1">
    <source>
        <dbReference type="ARBA" id="ARBA00001974"/>
    </source>
</evidence>
<evidence type="ECO:0000256" key="3">
    <source>
        <dbReference type="ARBA" id="ARBA00022630"/>
    </source>
</evidence>
<evidence type="ECO:0000313" key="8">
    <source>
        <dbReference type="Proteomes" id="UP000295509"/>
    </source>
</evidence>
<dbReference type="InterPro" id="IPR006093">
    <property type="entry name" value="Oxy_OxRdtase_FAD_BS"/>
</dbReference>
<organism evidence="7 8">
    <name type="scientific">Paraburkholderia rhizosphaerae</name>
    <dbReference type="NCBI Taxonomy" id="480658"/>
    <lineage>
        <taxon>Bacteria</taxon>
        <taxon>Pseudomonadati</taxon>
        <taxon>Pseudomonadota</taxon>
        <taxon>Betaproteobacteria</taxon>
        <taxon>Burkholderiales</taxon>
        <taxon>Burkholderiaceae</taxon>
        <taxon>Paraburkholderia</taxon>
    </lineage>
</organism>
<protein>
    <submittedName>
        <fullName evidence="7">FAD binding domain-containing protein</fullName>
    </submittedName>
</protein>
<evidence type="ECO:0000256" key="4">
    <source>
        <dbReference type="ARBA" id="ARBA00022827"/>
    </source>
</evidence>
<dbReference type="Gene3D" id="3.30.43.10">
    <property type="entry name" value="Uridine Diphospho-n-acetylenolpyruvylglucosamine Reductase, domain 2"/>
    <property type="match status" value="1"/>
</dbReference>
<evidence type="ECO:0000256" key="5">
    <source>
        <dbReference type="ARBA" id="ARBA00023002"/>
    </source>
</evidence>
<gene>
    <name evidence="7" type="ORF">BX592_101379</name>
</gene>
<keyword evidence="4" id="KW-0274">FAD</keyword>
<dbReference type="GO" id="GO:0016491">
    <property type="term" value="F:oxidoreductase activity"/>
    <property type="evidence" value="ECO:0007669"/>
    <property type="project" value="UniProtKB-KW"/>
</dbReference>
<dbReference type="SUPFAM" id="SSF56176">
    <property type="entry name" value="FAD-binding/transporter-associated domain-like"/>
    <property type="match status" value="1"/>
</dbReference>
<dbReference type="Proteomes" id="UP000295509">
    <property type="component" value="Unassembled WGS sequence"/>
</dbReference>
<dbReference type="InterPro" id="IPR050416">
    <property type="entry name" value="FAD-linked_Oxidoreductase"/>
</dbReference>
<dbReference type="InterPro" id="IPR006094">
    <property type="entry name" value="Oxid_FAD_bind_N"/>
</dbReference>
<dbReference type="AlphaFoldDB" id="A0A4R8M472"/>
<comment type="cofactor">
    <cofactor evidence="1">
        <name>FAD</name>
        <dbReference type="ChEBI" id="CHEBI:57692"/>
    </cofactor>
</comment>
<dbReference type="RefSeq" id="WP_134189929.1">
    <property type="nucleotide sequence ID" value="NZ_SORE01000001.1"/>
</dbReference>
<keyword evidence="5" id="KW-0560">Oxidoreductase</keyword>
<dbReference type="PANTHER" id="PTHR42973">
    <property type="entry name" value="BINDING OXIDOREDUCTASE, PUTATIVE (AFU_ORTHOLOGUE AFUA_1G17690)-RELATED"/>
    <property type="match status" value="1"/>
</dbReference>
<proteinExistence type="inferred from homology"/>
<accession>A0A4R8M472</accession>